<keyword evidence="1" id="KW-0378">Hydrolase</keyword>
<dbReference type="AlphaFoldDB" id="A0A5K1IJ47"/>
<dbReference type="Pfam" id="PF08282">
    <property type="entry name" value="Hydrolase_3"/>
    <property type="match status" value="1"/>
</dbReference>
<proteinExistence type="predicted"/>
<keyword evidence="2" id="KW-1185">Reference proteome</keyword>
<dbReference type="Proteomes" id="UP000361836">
    <property type="component" value="Unassembled WGS sequence"/>
</dbReference>
<dbReference type="InterPro" id="IPR006379">
    <property type="entry name" value="HAD-SF_hydro_IIB"/>
</dbReference>
<sequence>MVTVKMTGDLMIKLVLTDMDDTLIPAGHDGASDYAIEGIHAMQAAGLHFGPVSGRQPSAMGWMFKNCSECFSTGAFCNGQVMFVDGKVVASHATDNAALMRLADYLEQETDDTYLKVYSLGDDFWNNDAYCVTSDPERVRRAMESGGNAWLRGEEAPCRPVVDDAPVYKANIWSARSREELAELRERVAAEVPELSLVFPNNRVRLFDILPADWDKGCAALELARALGLTPDAVAVFGDSDNDLPMIDAVPNSVAVANANEAVTAAARWHIGAAADDAVAGALHQIAACAATGEMPSFMRQMDTAGFGVTTV</sequence>
<evidence type="ECO:0000313" key="1">
    <source>
        <dbReference type="EMBL" id="VWL86793.1"/>
    </source>
</evidence>
<dbReference type="EMBL" id="CABWIE010000002">
    <property type="protein sequence ID" value="VWL86793.1"/>
    <property type="molecule type" value="Genomic_DNA"/>
</dbReference>
<dbReference type="SUPFAM" id="SSF56784">
    <property type="entry name" value="HAD-like"/>
    <property type="match status" value="1"/>
</dbReference>
<gene>
    <name evidence="1" type="primary">cof</name>
    <name evidence="1" type="ORF">KCJAJFAP_01491</name>
</gene>
<reference evidence="1 2" key="1">
    <citation type="submission" date="2019-10" db="EMBL/GenBank/DDBJ databases">
        <authorList>
            <person name="Wolf R A."/>
        </authorList>
    </citation>
    <scope>NUCLEOTIDE SEQUENCE [LARGE SCALE GENOMIC DNA]</scope>
    <source>
        <strain evidence="1">Collinsella_aerofaciens_MC2</strain>
    </source>
</reference>
<dbReference type="GO" id="GO:0005829">
    <property type="term" value="C:cytosol"/>
    <property type="evidence" value="ECO:0007669"/>
    <property type="project" value="TreeGrafter"/>
</dbReference>
<name>A0A5K1IJ47_9ACTN</name>
<dbReference type="NCBIfam" id="TIGR01484">
    <property type="entry name" value="HAD-SF-IIB"/>
    <property type="match status" value="1"/>
</dbReference>
<dbReference type="InterPro" id="IPR036412">
    <property type="entry name" value="HAD-like_sf"/>
</dbReference>
<dbReference type="GO" id="GO:0016791">
    <property type="term" value="F:phosphatase activity"/>
    <property type="evidence" value="ECO:0007669"/>
    <property type="project" value="TreeGrafter"/>
</dbReference>
<dbReference type="Gene3D" id="3.40.50.1000">
    <property type="entry name" value="HAD superfamily/HAD-like"/>
    <property type="match status" value="1"/>
</dbReference>
<dbReference type="Gene3D" id="3.30.1240.10">
    <property type="match status" value="1"/>
</dbReference>
<dbReference type="PANTHER" id="PTHR10000">
    <property type="entry name" value="PHOSPHOSERINE PHOSPHATASE"/>
    <property type="match status" value="1"/>
</dbReference>
<dbReference type="GO" id="GO:0000287">
    <property type="term" value="F:magnesium ion binding"/>
    <property type="evidence" value="ECO:0007669"/>
    <property type="project" value="TreeGrafter"/>
</dbReference>
<protein>
    <submittedName>
        <fullName evidence="1">HMP-PP phosphatase</fullName>
        <ecNumber evidence="1">3.6.1.-</ecNumber>
    </submittedName>
</protein>
<dbReference type="EC" id="3.6.1.-" evidence="1"/>
<accession>A0A5K1IJ47</accession>
<dbReference type="InterPro" id="IPR023214">
    <property type="entry name" value="HAD_sf"/>
</dbReference>
<evidence type="ECO:0000313" key="2">
    <source>
        <dbReference type="Proteomes" id="UP000361836"/>
    </source>
</evidence>
<dbReference type="PANTHER" id="PTHR10000:SF8">
    <property type="entry name" value="HAD SUPERFAMILY HYDROLASE-LIKE, TYPE 3"/>
    <property type="match status" value="1"/>
</dbReference>
<organism evidence="1 2">
    <name type="scientific">Collinsella aerofaciens</name>
    <dbReference type="NCBI Taxonomy" id="74426"/>
    <lineage>
        <taxon>Bacteria</taxon>
        <taxon>Bacillati</taxon>
        <taxon>Actinomycetota</taxon>
        <taxon>Coriobacteriia</taxon>
        <taxon>Coriobacteriales</taxon>
        <taxon>Coriobacteriaceae</taxon>
        <taxon>Collinsella</taxon>
    </lineage>
</organism>